<dbReference type="Proteomes" id="UP000186096">
    <property type="component" value="Unassembled WGS sequence"/>
</dbReference>
<gene>
    <name evidence="2" type="ORF">SAMN05421833_12125</name>
</gene>
<evidence type="ECO:0000313" key="2">
    <source>
        <dbReference type="EMBL" id="SIR96675.1"/>
    </source>
</evidence>
<dbReference type="EMBL" id="FTNI01000021">
    <property type="protein sequence ID" value="SIR96675.1"/>
    <property type="molecule type" value="Genomic_DNA"/>
</dbReference>
<name>A0A1N7F8X9_9ACTN</name>
<feature type="region of interest" description="Disordered" evidence="1">
    <location>
        <begin position="13"/>
        <end position="48"/>
    </location>
</feature>
<evidence type="ECO:0000256" key="1">
    <source>
        <dbReference type="SAM" id="MobiDB-lite"/>
    </source>
</evidence>
<organism evidence="2 3">
    <name type="scientific">Microbispora rosea</name>
    <dbReference type="NCBI Taxonomy" id="58117"/>
    <lineage>
        <taxon>Bacteria</taxon>
        <taxon>Bacillati</taxon>
        <taxon>Actinomycetota</taxon>
        <taxon>Actinomycetes</taxon>
        <taxon>Streptosporangiales</taxon>
        <taxon>Streptosporangiaceae</taxon>
        <taxon>Microbispora</taxon>
    </lineage>
</organism>
<dbReference type="AlphaFoldDB" id="A0A1N7F8X9"/>
<reference evidence="3" key="1">
    <citation type="submission" date="2017-01" db="EMBL/GenBank/DDBJ databases">
        <authorList>
            <person name="Varghese N."/>
            <person name="Submissions S."/>
        </authorList>
    </citation>
    <scope>NUCLEOTIDE SEQUENCE [LARGE SCALE GENOMIC DNA]</scope>
    <source>
        <strain evidence="3">ATCC 12950</strain>
    </source>
</reference>
<sequence>MYRTGAAATLLGSVAATSRSRSSRSRNSPGSAGTRAVRSRSSQAGWVKSPVPMSVTPLRRAHQVNCSRSLFLLHA</sequence>
<protein>
    <submittedName>
        <fullName evidence="2">Uncharacterized protein</fullName>
    </submittedName>
</protein>
<evidence type="ECO:0000313" key="3">
    <source>
        <dbReference type="Proteomes" id="UP000186096"/>
    </source>
</evidence>
<keyword evidence="3" id="KW-1185">Reference proteome</keyword>
<dbReference type="RefSeq" id="WP_076438851.1">
    <property type="nucleotide sequence ID" value="NZ_FTNI01000021.1"/>
</dbReference>
<accession>A0A1N7F8X9</accession>
<proteinExistence type="predicted"/>